<sequence length="310" mass="34092">MNHNVRKLTDGAMMAAILGVLILIDRWTGGFFEGTAVFLLPLPMVFYAARYGIRDSWAVLAAICILCIVLGTPQALFYMASESFIGMVYGDGIHRGTGASRLLIRTMALGAIADTLSMVVFASFFGYDMAGSLAQIKDVFNQVGTQMGVSFNDIMNLDSLARELFILAAVLSGMLEGFVTHMLSRIMLKRLHYPLPPSTPLRDYYPPKWTGYVALVGVLAYFYAMRSTGISETVQAVCMGLGLAGYYYLDLFAVIGLTVWARARNPHISKWIALPIVMLVMIMSMLGAMFGFVYISTDMHQSMLAGRNQS</sequence>
<protein>
    <submittedName>
        <fullName evidence="2">YybS family protein</fullName>
    </submittedName>
</protein>
<feature type="transmembrane region" description="Helical" evidence="1">
    <location>
        <begin position="102"/>
        <end position="127"/>
    </location>
</feature>
<name>A0AB35U4W5_9FIRM</name>
<dbReference type="EMBL" id="JALBUR010000014">
    <property type="protein sequence ID" value="MDX8419779.1"/>
    <property type="molecule type" value="Genomic_DNA"/>
</dbReference>
<gene>
    <name evidence="2" type="ORF">MOZ60_06685</name>
</gene>
<evidence type="ECO:0000256" key="1">
    <source>
        <dbReference type="SAM" id="Phobius"/>
    </source>
</evidence>
<feature type="transmembrane region" description="Helical" evidence="1">
    <location>
        <begin position="236"/>
        <end position="260"/>
    </location>
</feature>
<reference evidence="2 3" key="1">
    <citation type="submission" date="2022-03" db="EMBL/GenBank/DDBJ databases">
        <title>Novel taxa within the pig intestine.</title>
        <authorList>
            <person name="Wylensek D."/>
            <person name="Bishof K."/>
            <person name="Afrizal A."/>
            <person name="Clavel T."/>
        </authorList>
    </citation>
    <scope>NUCLEOTIDE SEQUENCE [LARGE SCALE GENOMIC DNA]</scope>
    <source>
        <strain evidence="2 3">CLA-KB-P133</strain>
    </source>
</reference>
<keyword evidence="3" id="KW-1185">Reference proteome</keyword>
<dbReference type="AlphaFoldDB" id="A0AB35U4W5"/>
<keyword evidence="1" id="KW-0472">Membrane</keyword>
<dbReference type="Pfam" id="PF09991">
    <property type="entry name" value="DUF2232"/>
    <property type="match status" value="1"/>
</dbReference>
<feature type="transmembrane region" description="Helical" evidence="1">
    <location>
        <begin position="164"/>
        <end position="184"/>
    </location>
</feature>
<comment type="caution">
    <text evidence="2">The sequence shown here is derived from an EMBL/GenBank/DDBJ whole genome shotgun (WGS) entry which is preliminary data.</text>
</comment>
<accession>A0AB35U4W5</accession>
<feature type="transmembrane region" description="Helical" evidence="1">
    <location>
        <begin position="204"/>
        <end position="224"/>
    </location>
</feature>
<dbReference type="RefSeq" id="WP_370596086.1">
    <property type="nucleotide sequence ID" value="NZ_JALBUR010000014.1"/>
</dbReference>
<keyword evidence="1" id="KW-1133">Transmembrane helix</keyword>
<feature type="transmembrane region" description="Helical" evidence="1">
    <location>
        <begin position="272"/>
        <end position="295"/>
    </location>
</feature>
<feature type="transmembrane region" description="Helical" evidence="1">
    <location>
        <begin position="30"/>
        <end position="49"/>
    </location>
</feature>
<organism evidence="2 3">
    <name type="scientific">Grylomicrobium aquisgranensis</name>
    <dbReference type="NCBI Taxonomy" id="2926318"/>
    <lineage>
        <taxon>Bacteria</taxon>
        <taxon>Bacillati</taxon>
        <taxon>Bacillota</taxon>
        <taxon>Erysipelotrichia</taxon>
        <taxon>Erysipelotrichales</taxon>
        <taxon>Erysipelotrichaceae</taxon>
        <taxon>Grylomicrobium</taxon>
    </lineage>
</organism>
<evidence type="ECO:0000313" key="3">
    <source>
        <dbReference type="Proteomes" id="UP001286174"/>
    </source>
</evidence>
<dbReference type="InterPro" id="IPR018710">
    <property type="entry name" value="DUF2232"/>
</dbReference>
<dbReference type="PANTHER" id="PTHR41324">
    <property type="entry name" value="MEMBRANE PROTEIN-RELATED"/>
    <property type="match status" value="1"/>
</dbReference>
<dbReference type="PANTHER" id="PTHR41324:SF1">
    <property type="entry name" value="DUF2232 DOMAIN-CONTAINING PROTEIN"/>
    <property type="match status" value="1"/>
</dbReference>
<proteinExistence type="predicted"/>
<dbReference type="Proteomes" id="UP001286174">
    <property type="component" value="Unassembled WGS sequence"/>
</dbReference>
<keyword evidence="1" id="KW-0812">Transmembrane</keyword>
<evidence type="ECO:0000313" key="2">
    <source>
        <dbReference type="EMBL" id="MDX8419779.1"/>
    </source>
</evidence>
<feature type="transmembrane region" description="Helical" evidence="1">
    <location>
        <begin position="56"/>
        <end position="80"/>
    </location>
</feature>